<reference evidence="1" key="1">
    <citation type="submission" date="2022-06" db="EMBL/GenBank/DDBJ databases">
        <authorList>
            <person name="Berger JAMES D."/>
            <person name="Berger JAMES D."/>
        </authorList>
    </citation>
    <scope>NUCLEOTIDE SEQUENCE [LARGE SCALE GENOMIC DNA]</scope>
</reference>
<dbReference type="Proteomes" id="UP000050795">
    <property type="component" value="Unassembled WGS sequence"/>
</dbReference>
<evidence type="ECO:0000313" key="2">
    <source>
        <dbReference type="WBParaSite" id="TREG1_56100.1"/>
    </source>
</evidence>
<reference evidence="2" key="2">
    <citation type="submission" date="2023-11" db="UniProtKB">
        <authorList>
            <consortium name="WormBaseParasite"/>
        </authorList>
    </citation>
    <scope>IDENTIFICATION</scope>
</reference>
<accession>A0AA85JWW7</accession>
<organism evidence="1 2">
    <name type="scientific">Trichobilharzia regenti</name>
    <name type="common">Nasal bird schistosome</name>
    <dbReference type="NCBI Taxonomy" id="157069"/>
    <lineage>
        <taxon>Eukaryota</taxon>
        <taxon>Metazoa</taxon>
        <taxon>Spiralia</taxon>
        <taxon>Lophotrochozoa</taxon>
        <taxon>Platyhelminthes</taxon>
        <taxon>Trematoda</taxon>
        <taxon>Digenea</taxon>
        <taxon>Strigeidida</taxon>
        <taxon>Schistosomatoidea</taxon>
        <taxon>Schistosomatidae</taxon>
        <taxon>Trichobilharzia</taxon>
    </lineage>
</organism>
<evidence type="ECO:0000313" key="1">
    <source>
        <dbReference type="Proteomes" id="UP000050795"/>
    </source>
</evidence>
<dbReference type="WBParaSite" id="TREG1_56100.1">
    <property type="protein sequence ID" value="TREG1_56100.1"/>
    <property type="gene ID" value="TREG1_56100"/>
</dbReference>
<name>A0AA85JWW7_TRIRE</name>
<proteinExistence type="predicted"/>
<protein>
    <submittedName>
        <fullName evidence="2">Uncharacterized protein</fullName>
    </submittedName>
</protein>
<keyword evidence="1" id="KW-1185">Reference proteome</keyword>
<sequence>MSDCLKGVSKRYIVLRFSHKGTCGQLSSVVTSTNNAYQKCLISLYLFNFIIDVLKNLRPIYLNFSGINLPRGKFLTGPENTDEKFFLCEDDDERQSFEYHEKKFQYICIY</sequence>
<dbReference type="AlphaFoldDB" id="A0AA85JWW7"/>